<comment type="caution">
    <text evidence="1">The sequence shown here is derived from an EMBL/GenBank/DDBJ whole genome shotgun (WGS) entry which is preliminary data.</text>
</comment>
<organism evidence="1 2">
    <name type="scientific">Melastoma candidum</name>
    <dbReference type="NCBI Taxonomy" id="119954"/>
    <lineage>
        <taxon>Eukaryota</taxon>
        <taxon>Viridiplantae</taxon>
        <taxon>Streptophyta</taxon>
        <taxon>Embryophyta</taxon>
        <taxon>Tracheophyta</taxon>
        <taxon>Spermatophyta</taxon>
        <taxon>Magnoliopsida</taxon>
        <taxon>eudicotyledons</taxon>
        <taxon>Gunneridae</taxon>
        <taxon>Pentapetalae</taxon>
        <taxon>rosids</taxon>
        <taxon>malvids</taxon>
        <taxon>Myrtales</taxon>
        <taxon>Melastomataceae</taxon>
        <taxon>Melastomatoideae</taxon>
        <taxon>Melastomateae</taxon>
        <taxon>Melastoma</taxon>
    </lineage>
</organism>
<protein>
    <submittedName>
        <fullName evidence="1">Uncharacterized protein</fullName>
    </submittedName>
</protein>
<keyword evidence="2" id="KW-1185">Reference proteome</keyword>
<name>A0ACB9RJ61_9MYRT</name>
<gene>
    <name evidence="1" type="ORF">MLD38_016342</name>
</gene>
<reference evidence="2" key="1">
    <citation type="journal article" date="2023" name="Front. Plant Sci.">
        <title>Chromosomal-level genome assembly of Melastoma candidum provides insights into trichome evolution.</title>
        <authorList>
            <person name="Zhong Y."/>
            <person name="Wu W."/>
            <person name="Sun C."/>
            <person name="Zou P."/>
            <person name="Liu Y."/>
            <person name="Dai S."/>
            <person name="Zhou R."/>
        </authorList>
    </citation>
    <scope>NUCLEOTIDE SEQUENCE [LARGE SCALE GENOMIC DNA]</scope>
</reference>
<accession>A0ACB9RJ61</accession>
<sequence>MVVLRSLPIGPAAALAVAVAMMITIHSLLSSAASNLPMDAGITDNAALGLHPEPTGFAMNSWTNRCVLAATCYISYNALLRDVVPCSRRSMSYYGCQSSAEDNPTPADVARSLIVEAEIQRSALTLFPLR</sequence>
<evidence type="ECO:0000313" key="1">
    <source>
        <dbReference type="EMBL" id="KAI4378925.1"/>
    </source>
</evidence>
<proteinExistence type="predicted"/>
<dbReference type="EMBL" id="CM042883">
    <property type="protein sequence ID" value="KAI4378925.1"/>
    <property type="molecule type" value="Genomic_DNA"/>
</dbReference>
<evidence type="ECO:0000313" key="2">
    <source>
        <dbReference type="Proteomes" id="UP001057402"/>
    </source>
</evidence>
<dbReference type="Proteomes" id="UP001057402">
    <property type="component" value="Chromosome 4"/>
</dbReference>